<keyword evidence="3" id="KW-0964">Secreted</keyword>
<reference evidence="7" key="1">
    <citation type="journal article" date="2022" name="Environ. Microbiol.">
        <title>Functional analysis, diversity, and distribution of carbendazim hydrolases MheI and CbmA, responsible for the initial step in carbendazim degradation.</title>
        <authorList>
            <person name="Zhang M."/>
            <person name="Bai X."/>
            <person name="Li Q."/>
            <person name="Zhang L."/>
            <person name="Zhu Q."/>
            <person name="Gao S."/>
            <person name="Ke Z."/>
            <person name="Jiang M."/>
            <person name="Hu J."/>
            <person name="Qiu J."/>
            <person name="Hong Q."/>
        </authorList>
    </citation>
    <scope>NUCLEOTIDE SEQUENCE [LARGE SCALE GENOMIC DNA]</scope>
    <source>
        <strain evidence="7">djl-6</strain>
    </source>
</reference>
<evidence type="ECO:0000256" key="3">
    <source>
        <dbReference type="ARBA" id="ARBA00022512"/>
    </source>
</evidence>
<evidence type="ECO:0000256" key="4">
    <source>
        <dbReference type="ARBA" id="ARBA00040781"/>
    </source>
</evidence>
<comment type="catalytic activity">
    <reaction evidence="5">
        <text>a (3R)-hydroxyacyl-[ACP] + NADP(+) = a 3-oxoacyl-[ACP] + NADPH + H(+)</text>
        <dbReference type="Rhea" id="RHEA:17397"/>
        <dbReference type="Rhea" id="RHEA-COMP:9916"/>
        <dbReference type="Rhea" id="RHEA-COMP:9945"/>
        <dbReference type="ChEBI" id="CHEBI:15378"/>
        <dbReference type="ChEBI" id="CHEBI:57783"/>
        <dbReference type="ChEBI" id="CHEBI:58349"/>
        <dbReference type="ChEBI" id="CHEBI:78776"/>
        <dbReference type="ChEBI" id="CHEBI:78827"/>
        <dbReference type="EC" id="1.1.1.100"/>
    </reaction>
    <physiologicalReaction direction="right-to-left" evidence="5">
        <dbReference type="Rhea" id="RHEA:17399"/>
    </physiologicalReaction>
</comment>
<organism evidence="6 7">
    <name type="scientific">Rhodococcus qingshengii JCM 15477</name>
    <dbReference type="NCBI Taxonomy" id="1303681"/>
    <lineage>
        <taxon>Bacteria</taxon>
        <taxon>Bacillati</taxon>
        <taxon>Actinomycetota</taxon>
        <taxon>Actinomycetes</taxon>
        <taxon>Mycobacteriales</taxon>
        <taxon>Nocardiaceae</taxon>
        <taxon>Rhodococcus</taxon>
        <taxon>Rhodococcus erythropolis group</taxon>
    </lineage>
</organism>
<dbReference type="InterPro" id="IPR036291">
    <property type="entry name" value="NAD(P)-bd_dom_sf"/>
</dbReference>
<sequence length="266" mass="27348">MDLGITGRAAIVTGGSKGRCVGPCCPVSVSAPGSVLLLAEGANVCAVSRDITLLDELVASSAGHLVTASCDLTTVEGCDLAAKACLDAFDRIDILVNCAGSAGMGNILEISADDVDDALLLKFHGYLRMAQRVIPSMTVRRWGRIVNIAGTSATADNLPTSLANIAVHNLTRALSDELTSSGIQVNLVAPGMTLTDRAVTLVARAAEQQDRSPQELIAEVGSGLPAGRAADPAEVARVVCFLAPDACSYVQASVLYMDGGARRATP</sequence>
<dbReference type="InterPro" id="IPR050259">
    <property type="entry name" value="SDR"/>
</dbReference>
<dbReference type="RefSeq" id="WP_064074865.1">
    <property type="nucleotide sequence ID" value="NZ_CP096567.1"/>
</dbReference>
<accession>A0AB38RMW5</accession>
<comment type="similarity">
    <text evidence="2">Belongs to the short-chain dehydrogenases/reductases (SDR) family.</text>
</comment>
<proteinExistence type="inferred from homology"/>
<evidence type="ECO:0000313" key="6">
    <source>
        <dbReference type="EMBL" id="UPU46490.1"/>
    </source>
</evidence>
<dbReference type="Proteomes" id="UP000831484">
    <property type="component" value="Plasmid pdjl-6-4"/>
</dbReference>
<evidence type="ECO:0000256" key="1">
    <source>
        <dbReference type="ARBA" id="ARBA00004191"/>
    </source>
</evidence>
<dbReference type="SUPFAM" id="SSF51735">
    <property type="entry name" value="NAD(P)-binding Rossmann-fold domains"/>
    <property type="match status" value="1"/>
</dbReference>
<evidence type="ECO:0000256" key="2">
    <source>
        <dbReference type="ARBA" id="ARBA00006484"/>
    </source>
</evidence>
<dbReference type="PRINTS" id="PR00081">
    <property type="entry name" value="GDHRDH"/>
</dbReference>
<keyword evidence="6" id="KW-0614">Plasmid</keyword>
<dbReference type="Gene3D" id="3.40.50.720">
    <property type="entry name" value="NAD(P)-binding Rossmann-like Domain"/>
    <property type="match status" value="1"/>
</dbReference>
<keyword evidence="7" id="KW-1185">Reference proteome</keyword>
<keyword evidence="3" id="KW-0134">Cell wall</keyword>
<dbReference type="PANTHER" id="PTHR42879">
    <property type="entry name" value="3-OXOACYL-(ACYL-CARRIER-PROTEIN) REDUCTASE"/>
    <property type="match status" value="1"/>
</dbReference>
<geneLocation type="plasmid" evidence="6 7">
    <name>pdjl-6-4</name>
</geneLocation>
<comment type="subcellular location">
    <subcellularLocation>
        <location evidence="1">Secreted</location>
        <location evidence="1">Cell wall</location>
    </subcellularLocation>
</comment>
<protein>
    <recommendedName>
        <fullName evidence="4">3-oxoacyl-[acyl-carrier-protein] reductase MabA</fullName>
    </recommendedName>
</protein>
<name>A0AB38RMW5_RHOSG</name>
<dbReference type="Pfam" id="PF13561">
    <property type="entry name" value="adh_short_C2"/>
    <property type="match status" value="1"/>
</dbReference>
<gene>
    <name evidence="6" type="ORF">M0639_32610</name>
</gene>
<dbReference type="AlphaFoldDB" id="A0AB38RMW5"/>
<dbReference type="InterPro" id="IPR002347">
    <property type="entry name" value="SDR_fam"/>
</dbReference>
<dbReference type="EMBL" id="CP096567">
    <property type="protein sequence ID" value="UPU46490.1"/>
    <property type="molecule type" value="Genomic_DNA"/>
</dbReference>
<evidence type="ECO:0000313" key="7">
    <source>
        <dbReference type="Proteomes" id="UP000831484"/>
    </source>
</evidence>
<dbReference type="GO" id="GO:0004316">
    <property type="term" value="F:3-oxoacyl-[acyl-carrier-protein] reductase (NADPH) activity"/>
    <property type="evidence" value="ECO:0007669"/>
    <property type="project" value="UniProtKB-EC"/>
</dbReference>
<evidence type="ECO:0000256" key="5">
    <source>
        <dbReference type="ARBA" id="ARBA00047400"/>
    </source>
</evidence>